<evidence type="ECO:0000256" key="1">
    <source>
        <dbReference type="ARBA" id="ARBA00022962"/>
    </source>
</evidence>
<reference evidence="2 3" key="1">
    <citation type="submission" date="2017-04" db="EMBL/GenBank/DDBJ databases">
        <title>Genomic insights into metabolism of Thermodesulfobium acidiphilum.</title>
        <authorList>
            <person name="Toshchakov S.V."/>
            <person name="Frolov E.N."/>
            <person name="Kublanov I.V."/>
            <person name="Samarov N.I."/>
            <person name="Novikov A."/>
            <person name="Lebedinsky A.V."/>
            <person name="Bonch-Osmolovskaya E.A."/>
            <person name="Chernyh N.A."/>
        </authorList>
    </citation>
    <scope>NUCLEOTIDE SEQUENCE [LARGE SCALE GENOMIC DNA]</scope>
    <source>
        <strain evidence="2 3">3127-1</strain>
    </source>
</reference>
<dbReference type="Gene3D" id="3.60.20.10">
    <property type="entry name" value="Glutamine Phosphoribosylpyrophosphate, subunit 1, domain 1"/>
    <property type="match status" value="1"/>
</dbReference>
<sequence length="161" mass="19078">MHNGTLNDYESLKLKKFKPIGETDSEYAFCYLLSSIGKEGINIWMEKSFDWLAEKLIEINKYGNFNCIFSDGEFMFCFYDKNGYKGPRFVQRKSLYDTCRLMDEDWEINLAEEKRPEETGYIVATRKLTDEQWKDFEFGELIVFKDGKIIYSSCRNISDTF</sequence>
<dbReference type="Pfam" id="PF13230">
    <property type="entry name" value="GATase_4"/>
    <property type="match status" value="1"/>
</dbReference>
<dbReference type="SUPFAM" id="SSF56235">
    <property type="entry name" value="N-terminal nucleophile aminohydrolases (Ntn hydrolases)"/>
    <property type="match status" value="1"/>
</dbReference>
<keyword evidence="3" id="KW-1185">Reference proteome</keyword>
<dbReference type="Proteomes" id="UP000244792">
    <property type="component" value="Chromosome"/>
</dbReference>
<organism evidence="2 3">
    <name type="scientific">Thermodesulfobium acidiphilum</name>
    <dbReference type="NCBI Taxonomy" id="1794699"/>
    <lineage>
        <taxon>Bacteria</taxon>
        <taxon>Pseudomonadati</taxon>
        <taxon>Thermodesulfobiota</taxon>
        <taxon>Thermodesulfobiia</taxon>
        <taxon>Thermodesulfobiales</taxon>
        <taxon>Thermodesulfobiaceae</taxon>
        <taxon>Thermodesulfobium</taxon>
    </lineage>
</organism>
<dbReference type="GO" id="GO:0016740">
    <property type="term" value="F:transferase activity"/>
    <property type="evidence" value="ECO:0007669"/>
    <property type="project" value="UniProtKB-KW"/>
</dbReference>
<dbReference type="KEGG" id="taci:TDSAC_1063"/>
<dbReference type="PANTHER" id="PTHR42824">
    <property type="entry name" value="GLUTAMINE AMIDOTRANSFERASE"/>
    <property type="match status" value="1"/>
</dbReference>
<accession>A0A2R4W120</accession>
<dbReference type="EMBL" id="CP020921">
    <property type="protein sequence ID" value="AWB10414.1"/>
    <property type="molecule type" value="Genomic_DNA"/>
</dbReference>
<proteinExistence type="predicted"/>
<gene>
    <name evidence="2" type="ORF">TDSAC_1063</name>
</gene>
<evidence type="ECO:0000313" key="2">
    <source>
        <dbReference type="EMBL" id="AWB10414.1"/>
    </source>
</evidence>
<protein>
    <submittedName>
        <fullName evidence="2">Glutamine amidotransferase</fullName>
    </submittedName>
</protein>
<keyword evidence="1 2" id="KW-0315">Glutamine amidotransferase</keyword>
<dbReference type="InterPro" id="IPR029055">
    <property type="entry name" value="Ntn_hydrolases_N"/>
</dbReference>
<dbReference type="PANTHER" id="PTHR42824:SF1">
    <property type="entry name" value="GLUTAMINE AMIDOTRANSFERASE YAFJ-RELATED"/>
    <property type="match status" value="1"/>
</dbReference>
<dbReference type="InterPro" id="IPR026869">
    <property type="entry name" value="EgtC-like"/>
</dbReference>
<dbReference type="AlphaFoldDB" id="A0A2R4W120"/>
<name>A0A2R4W120_THEAF</name>
<keyword evidence="2" id="KW-0808">Transferase</keyword>
<evidence type="ECO:0000313" key="3">
    <source>
        <dbReference type="Proteomes" id="UP000244792"/>
    </source>
</evidence>